<gene>
    <name evidence="3" type="ORF">SEMRO_556_G165870.1</name>
</gene>
<dbReference type="AlphaFoldDB" id="A0A9N8E656"/>
<protein>
    <submittedName>
        <fullName evidence="3">Uncharacterized protein</fullName>
    </submittedName>
</protein>
<evidence type="ECO:0000256" key="1">
    <source>
        <dbReference type="SAM" id="Coils"/>
    </source>
</evidence>
<dbReference type="EMBL" id="CAICTM010000555">
    <property type="protein sequence ID" value="CAB9512810.1"/>
    <property type="molecule type" value="Genomic_DNA"/>
</dbReference>
<feature type="region of interest" description="Disordered" evidence="2">
    <location>
        <begin position="192"/>
        <end position="214"/>
    </location>
</feature>
<feature type="region of interest" description="Disordered" evidence="2">
    <location>
        <begin position="224"/>
        <end position="243"/>
    </location>
</feature>
<comment type="caution">
    <text evidence="3">The sequence shown here is derived from an EMBL/GenBank/DDBJ whole genome shotgun (WGS) entry which is preliminary data.</text>
</comment>
<keyword evidence="1" id="KW-0175">Coiled coil</keyword>
<proteinExistence type="predicted"/>
<feature type="coiled-coil region" evidence="1">
    <location>
        <begin position="246"/>
        <end position="280"/>
    </location>
</feature>
<dbReference type="Proteomes" id="UP001153069">
    <property type="component" value="Unassembled WGS sequence"/>
</dbReference>
<evidence type="ECO:0000313" key="3">
    <source>
        <dbReference type="EMBL" id="CAB9512810.1"/>
    </source>
</evidence>
<feature type="region of interest" description="Disordered" evidence="2">
    <location>
        <begin position="108"/>
        <end position="172"/>
    </location>
</feature>
<reference evidence="3" key="1">
    <citation type="submission" date="2020-06" db="EMBL/GenBank/DDBJ databases">
        <authorList>
            <consortium name="Plant Systems Biology data submission"/>
        </authorList>
    </citation>
    <scope>NUCLEOTIDE SEQUENCE</scope>
    <source>
        <strain evidence="3">D6</strain>
    </source>
</reference>
<keyword evidence="4" id="KW-1185">Reference proteome</keyword>
<sequence>MTTRRPSKLGSLVGCFEQTIAKNRENGHDKDLLGRTSVPGSKVCATTGRVRRHTMSFSPRPKANGGTKKLRQVSLLVKATNTCNTIHLSKPQCTEPETTVATTQTITCNSTSSSSPPNHVSLTDHHKHVDKVLKKPANSKPLSMRSDGGSQITTTNANKPGESDVSPQVEPSVTPIEKLAKAIPPSNYTAVCRPPHASLDGQEEASDQDSYKKTDCKQDTHSFTLKTTAPPTAPPHCPSLSRAPKIESEEDNMFEQDDDIQALQRRIAELEGKLKQSSKDEETELLAVEQDKVERKARFRQEQRTKLGLPSEKEAALRALANMELGHKVQENRDTIEHLRQSNKTLRLARHSLAEKIVSFQENNSKLESETASCQQVYEQLSAFRDSEEKTYDGFLSSMPRYRHKIEKLRTEVEKRDSLIQMERKASRSYDSCLRKILVQMKAQCGDSEMNVEVVAPRTMIGARRQSAKV</sequence>
<evidence type="ECO:0000256" key="2">
    <source>
        <dbReference type="SAM" id="MobiDB-lite"/>
    </source>
</evidence>
<feature type="compositionally biased region" description="Polar residues" evidence="2">
    <location>
        <begin position="148"/>
        <end position="158"/>
    </location>
</feature>
<evidence type="ECO:0000313" key="4">
    <source>
        <dbReference type="Proteomes" id="UP001153069"/>
    </source>
</evidence>
<name>A0A9N8E656_9STRA</name>
<accession>A0A9N8E656</accession>
<organism evidence="3 4">
    <name type="scientific">Seminavis robusta</name>
    <dbReference type="NCBI Taxonomy" id="568900"/>
    <lineage>
        <taxon>Eukaryota</taxon>
        <taxon>Sar</taxon>
        <taxon>Stramenopiles</taxon>
        <taxon>Ochrophyta</taxon>
        <taxon>Bacillariophyta</taxon>
        <taxon>Bacillariophyceae</taxon>
        <taxon>Bacillariophycidae</taxon>
        <taxon>Naviculales</taxon>
        <taxon>Naviculaceae</taxon>
        <taxon>Seminavis</taxon>
    </lineage>
</organism>